<protein>
    <submittedName>
        <fullName evidence="8">Membrane protein involved in the export of O-antigen and teichoic acid</fullName>
    </submittedName>
</protein>
<evidence type="ECO:0000256" key="6">
    <source>
        <dbReference type="SAM" id="MobiDB-lite"/>
    </source>
</evidence>
<feature type="compositionally biased region" description="Acidic residues" evidence="6">
    <location>
        <begin position="656"/>
        <end position="672"/>
    </location>
</feature>
<feature type="compositionally biased region" description="Acidic residues" evidence="6">
    <location>
        <begin position="625"/>
        <end position="639"/>
    </location>
</feature>
<evidence type="ECO:0000313" key="8">
    <source>
        <dbReference type="EMBL" id="SFL53557.1"/>
    </source>
</evidence>
<dbReference type="STRING" id="553466.SAMN04487950_4117"/>
<keyword evidence="3 7" id="KW-0812">Transmembrane</keyword>
<proteinExistence type="predicted"/>
<dbReference type="InterPro" id="IPR002797">
    <property type="entry name" value="Polysacc_synth"/>
</dbReference>
<feature type="transmembrane region" description="Helical" evidence="7">
    <location>
        <begin position="120"/>
        <end position="137"/>
    </location>
</feature>
<dbReference type="PANTHER" id="PTHR30250">
    <property type="entry name" value="PST FAMILY PREDICTED COLANIC ACID TRANSPORTER"/>
    <property type="match status" value="1"/>
</dbReference>
<comment type="subcellular location">
    <subcellularLocation>
        <location evidence="1">Cell membrane</location>
        <topology evidence="1">Multi-pass membrane protein</topology>
    </subcellularLocation>
</comment>
<name>A0A1I4IHM2_9EURY</name>
<evidence type="ECO:0000256" key="7">
    <source>
        <dbReference type="SAM" id="Phobius"/>
    </source>
</evidence>
<sequence length="793" mass="82320">MSRSLVTAFASIAGSRILVIIASAVISPALVFFLTTDQFGEYGSVMAVFSLLMILVSSGINSGVRKYISEERDEAHWQDHVFAYYFRLATGLAVVAAGVLAVGAYTGALSNLLNSDGGDLTTYFYLLALLVVASQFREYVRRALMGLKFEHIGEPLRVLEKISFGVVAVVLAALGYGVVGVLFGLITASLLVFTVGLFFIAKEVRLSYVLKPLPDNFPRKELFHFNHLTIVYVFLLTSMYHIDLIFVKAFIGSTEAGLYKMALVLVQFLWVIPRSIQSVMIQSTSNLWAEGKIDQIQDIAAQSTRYALLITTLLALGLGALASDFVPLYYPSVESPETVVTAILLLLPGTLGFAMARPLLSINHAKGDMKSLIAATGAAAVINLVLNVILIRGVGPIDPMGTQGAAIATSIGYGSLPLFQVWVGRRFGYDPFADVRFFRIVATGIIAAIPIFGLPYFVVDNALLSLFLVPPLGFAVFMAAAIGTGAVRTGEVLKLLGSLPEPIASKARGVERWLDGGNDGPLGGGGSRTLFSVALPIAGIAFFAVGIGFVAGMPGLGLGGGNDSNTTPMADNATPTPTQNGSLTNNTTATPTASPTTAADDTGATPTPTASPTTTDDGGGLFGGGDDDDDGLFGGDDDSGSGSGGDDAGSGGSSGSDDDDDNGDSSDDDDPTDTPTPESTTSTTTTETTTEPTETTTTATTTTTTTTETTSEPTETTTTTESTPTQTATDTATSTPEQTTEPTATETSTATATETTAESTSGTSESSSTSDTSGTPSTSDTSATQSDDTSTTS</sequence>
<evidence type="ECO:0000256" key="4">
    <source>
        <dbReference type="ARBA" id="ARBA00022989"/>
    </source>
</evidence>
<keyword evidence="5 7" id="KW-0472">Membrane</keyword>
<feature type="transmembrane region" description="Helical" evidence="7">
    <location>
        <begin position="372"/>
        <end position="393"/>
    </location>
</feature>
<keyword evidence="9" id="KW-1185">Reference proteome</keyword>
<feature type="transmembrane region" description="Helical" evidence="7">
    <location>
        <begin position="222"/>
        <end position="242"/>
    </location>
</feature>
<evidence type="ECO:0000256" key="2">
    <source>
        <dbReference type="ARBA" id="ARBA00022475"/>
    </source>
</evidence>
<dbReference type="AlphaFoldDB" id="A0A1I4IHM2"/>
<feature type="transmembrane region" description="Helical" evidence="7">
    <location>
        <begin position="158"/>
        <end position="176"/>
    </location>
</feature>
<dbReference type="Pfam" id="PF01943">
    <property type="entry name" value="Polysacc_synt"/>
    <property type="match status" value="1"/>
</dbReference>
<feature type="transmembrane region" description="Helical" evidence="7">
    <location>
        <begin position="464"/>
        <end position="487"/>
    </location>
</feature>
<dbReference type="GO" id="GO:0005886">
    <property type="term" value="C:plasma membrane"/>
    <property type="evidence" value="ECO:0007669"/>
    <property type="project" value="UniProtKB-SubCell"/>
</dbReference>
<dbReference type="RefSeq" id="WP_089871996.1">
    <property type="nucleotide sequence ID" value="NZ_FOTC01000008.1"/>
</dbReference>
<feature type="transmembrane region" description="Helical" evidence="7">
    <location>
        <begin position="12"/>
        <end position="36"/>
    </location>
</feature>
<feature type="compositionally biased region" description="Low complexity" evidence="6">
    <location>
        <begin position="587"/>
        <end position="616"/>
    </location>
</feature>
<feature type="transmembrane region" description="Helical" evidence="7">
    <location>
        <begin position="437"/>
        <end position="458"/>
    </location>
</feature>
<evidence type="ECO:0000256" key="5">
    <source>
        <dbReference type="ARBA" id="ARBA00023136"/>
    </source>
</evidence>
<feature type="transmembrane region" description="Helical" evidence="7">
    <location>
        <begin position="342"/>
        <end position="360"/>
    </location>
</feature>
<feature type="transmembrane region" description="Helical" evidence="7">
    <location>
        <begin position="257"/>
        <end position="273"/>
    </location>
</feature>
<feature type="compositionally biased region" description="Gly residues" evidence="6">
    <location>
        <begin position="641"/>
        <end position="654"/>
    </location>
</feature>
<feature type="transmembrane region" description="Helical" evidence="7">
    <location>
        <begin position="84"/>
        <end position="108"/>
    </location>
</feature>
<dbReference type="PANTHER" id="PTHR30250:SF11">
    <property type="entry name" value="O-ANTIGEN TRANSPORTER-RELATED"/>
    <property type="match status" value="1"/>
</dbReference>
<dbReference type="InterPro" id="IPR050833">
    <property type="entry name" value="Poly_Biosynth_Transport"/>
</dbReference>
<feature type="transmembrane region" description="Helical" evidence="7">
    <location>
        <begin position="405"/>
        <end position="425"/>
    </location>
</feature>
<evidence type="ECO:0000256" key="3">
    <source>
        <dbReference type="ARBA" id="ARBA00022692"/>
    </source>
</evidence>
<feature type="transmembrane region" description="Helical" evidence="7">
    <location>
        <begin position="182"/>
        <end position="201"/>
    </location>
</feature>
<feature type="region of interest" description="Disordered" evidence="6">
    <location>
        <begin position="562"/>
        <end position="793"/>
    </location>
</feature>
<organism evidence="8 9">
    <name type="scientific">Halogranum rubrum</name>
    <dbReference type="NCBI Taxonomy" id="553466"/>
    <lineage>
        <taxon>Archaea</taxon>
        <taxon>Methanobacteriati</taxon>
        <taxon>Methanobacteriota</taxon>
        <taxon>Stenosarchaea group</taxon>
        <taxon>Halobacteria</taxon>
        <taxon>Halobacteriales</taxon>
        <taxon>Haloferacaceae</taxon>
    </lineage>
</organism>
<dbReference type="EMBL" id="FOTC01000008">
    <property type="protein sequence ID" value="SFL53557.1"/>
    <property type="molecule type" value="Genomic_DNA"/>
</dbReference>
<feature type="compositionally biased region" description="Low complexity" evidence="6">
    <location>
        <begin position="673"/>
        <end position="793"/>
    </location>
</feature>
<feature type="transmembrane region" description="Helical" evidence="7">
    <location>
        <begin position="42"/>
        <end position="64"/>
    </location>
</feature>
<dbReference type="Proteomes" id="UP000199607">
    <property type="component" value="Unassembled WGS sequence"/>
</dbReference>
<keyword evidence="4 7" id="KW-1133">Transmembrane helix</keyword>
<evidence type="ECO:0000313" key="9">
    <source>
        <dbReference type="Proteomes" id="UP000199607"/>
    </source>
</evidence>
<evidence type="ECO:0000256" key="1">
    <source>
        <dbReference type="ARBA" id="ARBA00004651"/>
    </source>
</evidence>
<accession>A0A1I4IHM2</accession>
<feature type="transmembrane region" description="Helical" evidence="7">
    <location>
        <begin position="530"/>
        <end position="553"/>
    </location>
</feature>
<reference evidence="9" key="1">
    <citation type="submission" date="2016-10" db="EMBL/GenBank/DDBJ databases">
        <authorList>
            <person name="Varghese N."/>
            <person name="Submissions S."/>
        </authorList>
    </citation>
    <scope>NUCLEOTIDE SEQUENCE [LARGE SCALE GENOMIC DNA]</scope>
    <source>
        <strain evidence="9">CGMCC 1.7738</strain>
    </source>
</reference>
<keyword evidence="2" id="KW-1003">Cell membrane</keyword>
<feature type="transmembrane region" description="Helical" evidence="7">
    <location>
        <begin position="306"/>
        <end position="330"/>
    </location>
</feature>
<feature type="compositionally biased region" description="Polar residues" evidence="6">
    <location>
        <begin position="563"/>
        <end position="586"/>
    </location>
</feature>
<gene>
    <name evidence="8" type="ORF">SAMN04487950_4117</name>
</gene>